<keyword evidence="4" id="KW-0548">Nucleotidyltransferase</keyword>
<keyword evidence="16" id="KW-1185">Reference proteome</keyword>
<keyword evidence="9" id="KW-0460">Magnesium</keyword>
<dbReference type="GO" id="GO:0005524">
    <property type="term" value="F:ATP binding"/>
    <property type="evidence" value="ECO:0007669"/>
    <property type="project" value="UniProtKB-KW"/>
</dbReference>
<evidence type="ECO:0000256" key="3">
    <source>
        <dbReference type="ARBA" id="ARBA00022694"/>
    </source>
</evidence>
<dbReference type="GO" id="GO:0046872">
    <property type="term" value="F:metal ion binding"/>
    <property type="evidence" value="ECO:0007669"/>
    <property type="project" value="UniProtKB-KW"/>
</dbReference>
<dbReference type="Gene3D" id="3.30.460.10">
    <property type="entry name" value="Beta Polymerase, domain 2"/>
    <property type="match status" value="1"/>
</dbReference>
<dbReference type="InterPro" id="IPR043519">
    <property type="entry name" value="NT_sf"/>
</dbReference>
<keyword evidence="8" id="KW-0067">ATP-binding</keyword>
<evidence type="ECO:0000256" key="10">
    <source>
        <dbReference type="ARBA" id="ARBA00022884"/>
    </source>
</evidence>
<evidence type="ECO:0000259" key="14">
    <source>
        <dbReference type="Pfam" id="PF12627"/>
    </source>
</evidence>
<dbReference type="RefSeq" id="WP_142531531.1">
    <property type="nucleotide sequence ID" value="NZ_FXTB01000001.1"/>
</dbReference>
<dbReference type="GO" id="GO:0016779">
    <property type="term" value="F:nucleotidyltransferase activity"/>
    <property type="evidence" value="ECO:0007669"/>
    <property type="project" value="UniProtKB-KW"/>
</dbReference>
<dbReference type="SUPFAM" id="SSF81301">
    <property type="entry name" value="Nucleotidyltransferase"/>
    <property type="match status" value="1"/>
</dbReference>
<comment type="similarity">
    <text evidence="11">Belongs to the tRNA nucleotidyltransferase/poly(A) polymerase family.</text>
</comment>
<dbReference type="EMBL" id="FXTB01000001">
    <property type="protein sequence ID" value="SMO33604.1"/>
    <property type="molecule type" value="Genomic_DNA"/>
</dbReference>
<evidence type="ECO:0000256" key="6">
    <source>
        <dbReference type="ARBA" id="ARBA00022741"/>
    </source>
</evidence>
<evidence type="ECO:0000256" key="1">
    <source>
        <dbReference type="ARBA" id="ARBA00001946"/>
    </source>
</evidence>
<dbReference type="InterPro" id="IPR003607">
    <property type="entry name" value="HD/PDEase_dom"/>
</dbReference>
<evidence type="ECO:0000313" key="15">
    <source>
        <dbReference type="EMBL" id="SMO33604.1"/>
    </source>
</evidence>
<feature type="domain" description="tRNA nucleotidyltransferase/poly(A) polymerase RNA and SrmB- binding" evidence="14">
    <location>
        <begin position="184"/>
        <end position="244"/>
    </location>
</feature>
<accession>A0A521AFL4</accession>
<evidence type="ECO:0000256" key="2">
    <source>
        <dbReference type="ARBA" id="ARBA00022679"/>
    </source>
</evidence>
<dbReference type="Gene3D" id="1.10.3090.10">
    <property type="entry name" value="cca-adding enzyme, domain 2"/>
    <property type="match status" value="1"/>
</dbReference>
<keyword evidence="5" id="KW-0479">Metal-binding</keyword>
<protein>
    <submittedName>
        <fullName evidence="15">Poly(A) polymerase</fullName>
    </submittedName>
</protein>
<comment type="cofactor">
    <cofactor evidence="1">
        <name>Mg(2+)</name>
        <dbReference type="ChEBI" id="CHEBI:18420"/>
    </cofactor>
</comment>
<dbReference type="CDD" id="cd05398">
    <property type="entry name" value="NT_ClassII-CCAase"/>
    <property type="match status" value="1"/>
</dbReference>
<dbReference type="PANTHER" id="PTHR47545">
    <property type="entry name" value="MULTIFUNCTIONAL CCA PROTEIN"/>
    <property type="match status" value="1"/>
</dbReference>
<dbReference type="GO" id="GO:0008033">
    <property type="term" value="P:tRNA processing"/>
    <property type="evidence" value="ECO:0007669"/>
    <property type="project" value="UniProtKB-KW"/>
</dbReference>
<evidence type="ECO:0000256" key="4">
    <source>
        <dbReference type="ARBA" id="ARBA00022695"/>
    </source>
</evidence>
<evidence type="ECO:0000256" key="5">
    <source>
        <dbReference type="ARBA" id="ARBA00022723"/>
    </source>
</evidence>
<proteinExistence type="inferred from homology"/>
<evidence type="ECO:0000256" key="7">
    <source>
        <dbReference type="ARBA" id="ARBA00022800"/>
    </source>
</evidence>
<evidence type="ECO:0000259" key="13">
    <source>
        <dbReference type="Pfam" id="PF01966"/>
    </source>
</evidence>
<reference evidence="15 16" key="1">
    <citation type="submission" date="2017-05" db="EMBL/GenBank/DDBJ databases">
        <authorList>
            <person name="Varghese N."/>
            <person name="Submissions S."/>
        </authorList>
    </citation>
    <scope>NUCLEOTIDE SEQUENCE [LARGE SCALE GENOMIC DNA]</scope>
    <source>
        <strain evidence="15 16">DSM 27040</strain>
    </source>
</reference>
<dbReference type="OrthoDB" id="9805698at2"/>
<dbReference type="AlphaFoldDB" id="A0A521AFL4"/>
<dbReference type="GO" id="GO:0003723">
    <property type="term" value="F:RNA binding"/>
    <property type="evidence" value="ECO:0007669"/>
    <property type="project" value="UniProtKB-KW"/>
</dbReference>
<evidence type="ECO:0000259" key="12">
    <source>
        <dbReference type="Pfam" id="PF01743"/>
    </source>
</evidence>
<dbReference type="InterPro" id="IPR050124">
    <property type="entry name" value="tRNA_CCA-adding_enzyme"/>
</dbReference>
<keyword evidence="6" id="KW-0547">Nucleotide-binding</keyword>
<feature type="domain" description="HD" evidence="13">
    <location>
        <begin position="261"/>
        <end position="354"/>
    </location>
</feature>
<evidence type="ECO:0000256" key="11">
    <source>
        <dbReference type="RuleBase" id="RU003953"/>
    </source>
</evidence>
<dbReference type="Pfam" id="PF12627">
    <property type="entry name" value="PolyA_pol_RNAbd"/>
    <property type="match status" value="1"/>
</dbReference>
<organism evidence="15 16">
    <name type="scientific">Saccharicrinis carchari</name>
    <dbReference type="NCBI Taxonomy" id="1168039"/>
    <lineage>
        <taxon>Bacteria</taxon>
        <taxon>Pseudomonadati</taxon>
        <taxon>Bacteroidota</taxon>
        <taxon>Bacteroidia</taxon>
        <taxon>Marinilabiliales</taxon>
        <taxon>Marinilabiliaceae</taxon>
        <taxon>Saccharicrinis</taxon>
    </lineage>
</organism>
<name>A0A521AFL4_SACCC</name>
<dbReference type="InterPro" id="IPR002646">
    <property type="entry name" value="PolA_pol_head_dom"/>
</dbReference>
<dbReference type="PANTHER" id="PTHR47545:SF1">
    <property type="entry name" value="MULTIFUNCTIONAL CCA PROTEIN"/>
    <property type="match status" value="1"/>
</dbReference>
<keyword evidence="7" id="KW-0692">RNA repair</keyword>
<dbReference type="InterPro" id="IPR006674">
    <property type="entry name" value="HD_domain"/>
</dbReference>
<feature type="domain" description="Poly A polymerase head" evidence="12">
    <location>
        <begin position="29"/>
        <end position="156"/>
    </location>
</feature>
<keyword evidence="10 11" id="KW-0694">RNA-binding</keyword>
<dbReference type="CDD" id="cd00077">
    <property type="entry name" value="HDc"/>
    <property type="match status" value="1"/>
</dbReference>
<evidence type="ECO:0000256" key="8">
    <source>
        <dbReference type="ARBA" id="ARBA00022840"/>
    </source>
</evidence>
<keyword evidence="2 11" id="KW-0808">Transferase</keyword>
<dbReference type="InterPro" id="IPR032828">
    <property type="entry name" value="PolyA_RNA-bd"/>
</dbReference>
<sequence>MTENKIREKLGGTVFNAIRHVADVNHTETYVIGGYVRDLLLGMPSKDIDIVVRGSGIEMAEKVADKLGGLKVAVFKNFGTAMFKYRDLEIEFVGARKESYQRDSRKPIVEDGTIYDDQNRRDFTINALALSLNKDTFGNLADPFGGEEDLRKGIIRTPLNPDLTFSDDPLRMLRAIRFAARFKFNIEEHTFQGIKNNKDRIHIVSRERVVDELNKMIMGEVPSVAFKLLEITGLLQIILPELQAMKGVEEVNGQKHKDNFYHTLKVLDRIAPNTNDVWLRWAAVFHDIAKPVTKRFDQKLGWTFHAHNHVGQKMVPKIFKRMKFPMNDKMKFVQKMVHLHMRPIVLSEDEVTDSAVRRLLFDAGDDIDALMTLCEADITSKNEAKVRRYLKNFKVVRRKLKEIEEKDRLRNFQPPISGDDIMKTFGIGPCRQIGDIKAAIKESILEGEIENDREQAFRLMMKLGKEMGLEEQKHDK</sequence>
<evidence type="ECO:0000256" key="9">
    <source>
        <dbReference type="ARBA" id="ARBA00022842"/>
    </source>
</evidence>
<evidence type="ECO:0000313" key="16">
    <source>
        <dbReference type="Proteomes" id="UP000319040"/>
    </source>
</evidence>
<dbReference type="FunFam" id="3.30.460.10:FF:000033">
    <property type="entry name" value="Poly A polymerase head domain protein"/>
    <property type="match status" value="1"/>
</dbReference>
<gene>
    <name evidence="15" type="ORF">SAMN06265379_101111</name>
</gene>
<dbReference type="SUPFAM" id="SSF81891">
    <property type="entry name" value="Poly A polymerase C-terminal region-like"/>
    <property type="match status" value="1"/>
</dbReference>
<keyword evidence="3" id="KW-0819">tRNA processing</keyword>
<dbReference type="Pfam" id="PF01966">
    <property type="entry name" value="HD"/>
    <property type="match status" value="1"/>
</dbReference>
<dbReference type="Gene3D" id="1.10.246.80">
    <property type="match status" value="1"/>
</dbReference>
<dbReference type="Pfam" id="PF01743">
    <property type="entry name" value="PolyA_pol"/>
    <property type="match status" value="1"/>
</dbReference>
<dbReference type="Proteomes" id="UP000319040">
    <property type="component" value="Unassembled WGS sequence"/>
</dbReference>
<dbReference type="GO" id="GO:0042245">
    <property type="term" value="P:RNA repair"/>
    <property type="evidence" value="ECO:0007669"/>
    <property type="project" value="UniProtKB-KW"/>
</dbReference>